<evidence type="ECO:0000313" key="2">
    <source>
        <dbReference type="Proteomes" id="UP001596266"/>
    </source>
</evidence>
<gene>
    <name evidence="1" type="ORF">ACFP57_02595</name>
</gene>
<reference evidence="2" key="1">
    <citation type="journal article" date="2019" name="Int. J. Syst. Evol. Microbiol.">
        <title>The Global Catalogue of Microorganisms (GCM) 10K type strain sequencing project: providing services to taxonomists for standard genome sequencing and annotation.</title>
        <authorList>
            <consortium name="The Broad Institute Genomics Platform"/>
            <consortium name="The Broad Institute Genome Sequencing Center for Infectious Disease"/>
            <person name="Wu L."/>
            <person name="Ma J."/>
        </authorList>
    </citation>
    <scope>NUCLEOTIDE SEQUENCE [LARGE SCALE GENOMIC DNA]</scope>
    <source>
        <strain evidence="2">CGMCC 1.15277</strain>
    </source>
</reference>
<comment type="caution">
    <text evidence="1">The sequence shown here is derived from an EMBL/GenBank/DDBJ whole genome shotgun (WGS) entry which is preliminary data.</text>
</comment>
<dbReference type="EMBL" id="JBHSUA010000008">
    <property type="protein sequence ID" value="MFC6395886.1"/>
    <property type="molecule type" value="Genomic_DNA"/>
</dbReference>
<dbReference type="RefSeq" id="WP_343886045.1">
    <property type="nucleotide sequence ID" value="NZ_BAAAKI010000012.1"/>
</dbReference>
<dbReference type="Proteomes" id="UP001596266">
    <property type="component" value="Unassembled WGS sequence"/>
</dbReference>
<proteinExistence type="predicted"/>
<dbReference type="Pfam" id="PF10698">
    <property type="entry name" value="DUF2505"/>
    <property type="match status" value="1"/>
</dbReference>
<sequence>MQITSRLDFAADPAQTYLMMSDRRWLEEMVTHSKATEHQIDIAGNTIRITMELPAPDQLGKFAGSSLTMLQTVTWDEPAADGSRNGTLVIEAKGLPVDCSGRAFMHPGGKGTLVEYDGNLKVNIPFVGGQIEKLAAPHVTEAINAQQIVGDQWLAAKGSQA</sequence>
<accession>A0ABW1WYE3</accession>
<organism evidence="1 2">
    <name type="scientific">Luteococcus sanguinis</name>
    <dbReference type="NCBI Taxonomy" id="174038"/>
    <lineage>
        <taxon>Bacteria</taxon>
        <taxon>Bacillati</taxon>
        <taxon>Actinomycetota</taxon>
        <taxon>Actinomycetes</taxon>
        <taxon>Propionibacteriales</taxon>
        <taxon>Propionibacteriaceae</taxon>
        <taxon>Luteococcus</taxon>
    </lineage>
</organism>
<dbReference type="Gene3D" id="3.30.530.20">
    <property type="match status" value="1"/>
</dbReference>
<name>A0ABW1WYE3_9ACTN</name>
<dbReference type="InterPro" id="IPR023393">
    <property type="entry name" value="START-like_dom_sf"/>
</dbReference>
<keyword evidence="2" id="KW-1185">Reference proteome</keyword>
<protein>
    <submittedName>
        <fullName evidence="1">DUF2505 domain-containing protein</fullName>
    </submittedName>
</protein>
<evidence type="ECO:0000313" key="1">
    <source>
        <dbReference type="EMBL" id="MFC6395886.1"/>
    </source>
</evidence>
<dbReference type="InterPro" id="IPR019639">
    <property type="entry name" value="DUF2505"/>
</dbReference>